<accession>A0ABM7I3K0</accession>
<protein>
    <recommendedName>
        <fullName evidence="3">Adenylate kinase</fullName>
    </recommendedName>
</protein>
<dbReference type="Gene3D" id="3.40.50.300">
    <property type="entry name" value="P-loop containing nucleotide triphosphate hydrolases"/>
    <property type="match status" value="1"/>
</dbReference>
<dbReference type="EMBL" id="AP022567">
    <property type="protein sequence ID" value="BBX37473.1"/>
    <property type="molecule type" value="Genomic_DNA"/>
</dbReference>
<name>A0ABM7I3K0_MYCME</name>
<dbReference type="InterPro" id="IPR027417">
    <property type="entry name" value="P-loop_NTPase"/>
</dbReference>
<proteinExistence type="predicted"/>
<dbReference type="PANTHER" id="PTHR43883">
    <property type="entry name" value="SLR0207 PROTEIN"/>
    <property type="match status" value="1"/>
</dbReference>
<dbReference type="PANTHER" id="PTHR43883:SF1">
    <property type="entry name" value="GLUCONOKINASE"/>
    <property type="match status" value="1"/>
</dbReference>
<dbReference type="Pfam" id="PF13671">
    <property type="entry name" value="AAA_33"/>
    <property type="match status" value="1"/>
</dbReference>
<gene>
    <name evidence="1" type="ORF">MMAGJ_67550</name>
</gene>
<dbReference type="Proteomes" id="UP000465622">
    <property type="component" value="Chromosome"/>
</dbReference>
<dbReference type="SUPFAM" id="SSF52540">
    <property type="entry name" value="P-loop containing nucleoside triphosphate hydrolases"/>
    <property type="match status" value="1"/>
</dbReference>
<dbReference type="InterPro" id="IPR011009">
    <property type="entry name" value="Kinase-like_dom_sf"/>
</dbReference>
<keyword evidence="2" id="KW-1185">Reference proteome</keyword>
<dbReference type="RefSeq" id="WP_036439714.1">
    <property type="nucleotide sequence ID" value="NZ_AP022567.1"/>
</dbReference>
<evidence type="ECO:0008006" key="3">
    <source>
        <dbReference type="Google" id="ProtNLM"/>
    </source>
</evidence>
<organism evidence="1 2">
    <name type="scientific">Mycolicibacterium mageritense</name>
    <name type="common">Mycobacterium mageritense</name>
    <dbReference type="NCBI Taxonomy" id="53462"/>
    <lineage>
        <taxon>Bacteria</taxon>
        <taxon>Bacillati</taxon>
        <taxon>Actinomycetota</taxon>
        <taxon>Actinomycetes</taxon>
        <taxon>Mycobacteriales</taxon>
        <taxon>Mycobacteriaceae</taxon>
        <taxon>Mycolicibacterium</taxon>
    </lineage>
</organism>
<evidence type="ECO:0000313" key="1">
    <source>
        <dbReference type="EMBL" id="BBX37473.1"/>
    </source>
</evidence>
<reference evidence="1 2" key="1">
    <citation type="journal article" date="2019" name="Emerg. Microbes Infect.">
        <title>Comprehensive subspecies identification of 175 nontuberculous mycobacteria species based on 7547 genomic profiles.</title>
        <authorList>
            <person name="Matsumoto Y."/>
            <person name="Kinjo T."/>
            <person name="Motooka D."/>
            <person name="Nabeya D."/>
            <person name="Jung N."/>
            <person name="Uechi K."/>
            <person name="Horii T."/>
            <person name="Iida T."/>
            <person name="Fujita J."/>
            <person name="Nakamura S."/>
        </authorList>
    </citation>
    <scope>NUCLEOTIDE SEQUENCE [LARGE SCALE GENOMIC DNA]</scope>
    <source>
        <strain evidence="1 2">JCM 12375</strain>
    </source>
</reference>
<sequence>MSDMPHAADAVQKPWAIAGNLDAQVHETHTGIVFLLGDNAYKAKKSVLTDFLDFTTSAQREKACEREVALNRRLAPESYLGVGHFIGPHGGTAEPVVVMCRYPDSMRLASMVSRGVVVDEHLDAIAEKLATFHLAAARGAIVAAEGSADAVLARWESNLAELQRFSDVVGEYVDELRCLAERFVAGRVDLFEERVSNGRIVDGHADLLADDIFCAPEGPAILDCLEFDDRLRYVDGIDDAAFLAMDLEFAGRPDLGSLFLDRYRDYAQDPAPVSLIDFYIAYRAGVRAKVDCVRVTQGHPDAAIAARRHAEIALDHLRSGTVQLIIVGGGPGTGKTTISRALAEQLEAQVISTDDVRREMHRAGTLKGEPGTVDAGLYAPEQVSAVYDEVLRRARVQLGAGRSVILDGTWHDPHQRDRAHAVAADAAAPIVEFTCSLPQDAAAARIRSRTASTSDATPEIAAALDVPDVSWPGSHRIDTSQPLDHSVAEAQRICLAI</sequence>
<evidence type="ECO:0000313" key="2">
    <source>
        <dbReference type="Proteomes" id="UP000465622"/>
    </source>
</evidence>
<dbReference type="InterPro" id="IPR052732">
    <property type="entry name" value="Cell-binding_unc_protein"/>
</dbReference>
<dbReference type="SUPFAM" id="SSF56112">
    <property type="entry name" value="Protein kinase-like (PK-like)"/>
    <property type="match status" value="1"/>
</dbReference>